<dbReference type="EMBL" id="JBHUNE010000001">
    <property type="protein sequence ID" value="MFD2756782.1"/>
    <property type="molecule type" value="Genomic_DNA"/>
</dbReference>
<organism evidence="2 3">
    <name type="scientific">Gulosibacter faecalis</name>
    <dbReference type="NCBI Taxonomy" id="272240"/>
    <lineage>
        <taxon>Bacteria</taxon>
        <taxon>Bacillati</taxon>
        <taxon>Actinomycetota</taxon>
        <taxon>Actinomycetes</taxon>
        <taxon>Micrococcales</taxon>
        <taxon>Microbacteriaceae</taxon>
        <taxon>Gulosibacter</taxon>
    </lineage>
</organism>
<evidence type="ECO:0000313" key="3">
    <source>
        <dbReference type="Proteomes" id="UP001597492"/>
    </source>
</evidence>
<proteinExistence type="predicted"/>
<evidence type="ECO:0000313" key="2">
    <source>
        <dbReference type="EMBL" id="MFD2756782.1"/>
    </source>
</evidence>
<protein>
    <submittedName>
        <fullName evidence="2">Uncharacterized protein</fullName>
    </submittedName>
</protein>
<sequence length="74" mass="8433">MSTQEAETERLRGELQAARLTITELERRVSTLERRVAAEQASAAHFAQQVQDLRNSRSWQVTVPLRAAMRRGRG</sequence>
<reference evidence="3" key="1">
    <citation type="journal article" date="2019" name="Int. J. Syst. Evol. Microbiol.">
        <title>The Global Catalogue of Microorganisms (GCM) 10K type strain sequencing project: providing services to taxonomists for standard genome sequencing and annotation.</title>
        <authorList>
            <consortium name="The Broad Institute Genomics Platform"/>
            <consortium name="The Broad Institute Genome Sequencing Center for Infectious Disease"/>
            <person name="Wu L."/>
            <person name="Ma J."/>
        </authorList>
    </citation>
    <scope>NUCLEOTIDE SEQUENCE [LARGE SCALE GENOMIC DNA]</scope>
    <source>
        <strain evidence="3">TISTR 1514</strain>
    </source>
</reference>
<keyword evidence="1" id="KW-0175">Coiled coil</keyword>
<gene>
    <name evidence="2" type="ORF">ACFSW7_00120</name>
</gene>
<keyword evidence="3" id="KW-1185">Reference proteome</keyword>
<evidence type="ECO:0000256" key="1">
    <source>
        <dbReference type="SAM" id="Coils"/>
    </source>
</evidence>
<feature type="coiled-coil region" evidence="1">
    <location>
        <begin position="8"/>
        <end position="42"/>
    </location>
</feature>
<dbReference type="RefSeq" id="WP_019619588.1">
    <property type="nucleotide sequence ID" value="NZ_JBHUNE010000001.1"/>
</dbReference>
<accession>A0ABW5UT28</accession>
<comment type="caution">
    <text evidence="2">The sequence shown here is derived from an EMBL/GenBank/DDBJ whole genome shotgun (WGS) entry which is preliminary data.</text>
</comment>
<dbReference type="Proteomes" id="UP001597492">
    <property type="component" value="Unassembled WGS sequence"/>
</dbReference>
<name>A0ABW5UT28_9MICO</name>